<dbReference type="SUPFAM" id="SSF46911">
    <property type="entry name" value="Ribosomal protein S18"/>
    <property type="match status" value="1"/>
</dbReference>
<dbReference type="AlphaFoldDB" id="A0AAE5AHJ1"/>
<keyword evidence="2 4" id="KW-0689">Ribosomal protein</keyword>
<feature type="region of interest" description="Disordered" evidence="5">
    <location>
        <begin position="1"/>
        <end position="28"/>
    </location>
</feature>
<dbReference type="GO" id="GO:0005840">
    <property type="term" value="C:ribosome"/>
    <property type="evidence" value="ECO:0007669"/>
    <property type="project" value="UniProtKB-KW"/>
</dbReference>
<dbReference type="Gene3D" id="4.10.640.10">
    <property type="entry name" value="Ribosomal protein S18"/>
    <property type="match status" value="1"/>
</dbReference>
<comment type="caution">
    <text evidence="6">The sequence shown here is derived from an EMBL/GenBank/DDBJ whole genome shotgun (WGS) entry which is preliminary data.</text>
</comment>
<organism evidence="6 7">
    <name type="scientific">Lyticum sinuosum</name>
    <dbReference type="NCBI Taxonomy" id="1332059"/>
    <lineage>
        <taxon>Bacteria</taxon>
        <taxon>Pseudomonadati</taxon>
        <taxon>Pseudomonadota</taxon>
        <taxon>Alphaproteobacteria</taxon>
        <taxon>Rickettsiales</taxon>
        <taxon>Lyticum</taxon>
    </lineage>
</organism>
<accession>A0AAE5AHJ1</accession>
<dbReference type="PANTHER" id="PTHR13479">
    <property type="entry name" value="30S RIBOSOMAL PROTEIN S18"/>
    <property type="match status" value="1"/>
</dbReference>
<keyword evidence="7" id="KW-1185">Reference proteome</keyword>
<dbReference type="GO" id="GO:0006412">
    <property type="term" value="P:translation"/>
    <property type="evidence" value="ECO:0007669"/>
    <property type="project" value="InterPro"/>
</dbReference>
<dbReference type="InterPro" id="IPR036870">
    <property type="entry name" value="Ribosomal_bS18_sf"/>
</dbReference>
<dbReference type="Pfam" id="PF01084">
    <property type="entry name" value="Ribosomal_S18"/>
    <property type="match status" value="1"/>
</dbReference>
<evidence type="ECO:0000256" key="3">
    <source>
        <dbReference type="ARBA" id="ARBA00023274"/>
    </source>
</evidence>
<feature type="compositionally biased region" description="Low complexity" evidence="5">
    <location>
        <begin position="14"/>
        <end position="23"/>
    </location>
</feature>
<reference evidence="6" key="1">
    <citation type="submission" date="2023-02" db="EMBL/GenBank/DDBJ databases">
        <title>Host association and intracellularity evolved multiple times independently in the Rickettsiales.</title>
        <authorList>
            <person name="Castelli M."/>
            <person name="Nardi T."/>
            <person name="Gammuto L."/>
            <person name="Bellinzona G."/>
            <person name="Sabaneyeva E."/>
            <person name="Potekhin A."/>
            <person name="Serra V."/>
            <person name="Petroni G."/>
            <person name="Sassera D."/>
        </authorList>
    </citation>
    <scope>NUCLEOTIDE SEQUENCE</scope>
    <source>
        <strain evidence="6">USBL-36I1</strain>
    </source>
</reference>
<gene>
    <name evidence="6" type="ORF">Lyticum_00248</name>
</gene>
<dbReference type="PRINTS" id="PR00974">
    <property type="entry name" value="RIBOSOMALS18"/>
</dbReference>
<name>A0AAE5AHJ1_9RICK</name>
<dbReference type="InterPro" id="IPR001648">
    <property type="entry name" value="Ribosomal_bS18"/>
</dbReference>
<evidence type="ECO:0000256" key="2">
    <source>
        <dbReference type="ARBA" id="ARBA00022980"/>
    </source>
</evidence>
<dbReference type="PANTHER" id="PTHR13479:SF40">
    <property type="entry name" value="SMALL RIBOSOMAL SUBUNIT PROTEIN BS18M"/>
    <property type="match status" value="1"/>
</dbReference>
<comment type="similarity">
    <text evidence="1 4">Belongs to the bacterial ribosomal protein bS18 family.</text>
</comment>
<keyword evidence="3 4" id="KW-0687">Ribonucleoprotein</keyword>
<sequence length="119" mass="13374">MSNTQDNTIKDNSNELSNTNNNELKTESGSLPLVSNSILFNKIGNTEITSGKKKKGRKNRIKFNYKDIDTLNRYVLENGGRIPPARITKLSRSEQRSLAKAIKIARQLMLMPHKCATVV</sequence>
<evidence type="ECO:0000313" key="6">
    <source>
        <dbReference type="EMBL" id="MDZ5761086.1"/>
    </source>
</evidence>
<proteinExistence type="inferred from homology"/>
<dbReference type="GO" id="GO:1990904">
    <property type="term" value="C:ribonucleoprotein complex"/>
    <property type="evidence" value="ECO:0007669"/>
    <property type="project" value="UniProtKB-KW"/>
</dbReference>
<evidence type="ECO:0000256" key="4">
    <source>
        <dbReference type="RuleBase" id="RU003910"/>
    </source>
</evidence>
<evidence type="ECO:0000256" key="5">
    <source>
        <dbReference type="SAM" id="MobiDB-lite"/>
    </source>
</evidence>
<dbReference type="GO" id="GO:0003735">
    <property type="term" value="F:structural constituent of ribosome"/>
    <property type="evidence" value="ECO:0007669"/>
    <property type="project" value="InterPro"/>
</dbReference>
<evidence type="ECO:0000256" key="1">
    <source>
        <dbReference type="ARBA" id="ARBA00005589"/>
    </source>
</evidence>
<evidence type="ECO:0000313" key="7">
    <source>
        <dbReference type="Proteomes" id="UP001289135"/>
    </source>
</evidence>
<dbReference type="RefSeq" id="WP_322498515.1">
    <property type="nucleotide sequence ID" value="NZ_JARGYU010000001.1"/>
</dbReference>
<dbReference type="GO" id="GO:0070181">
    <property type="term" value="F:small ribosomal subunit rRNA binding"/>
    <property type="evidence" value="ECO:0007669"/>
    <property type="project" value="TreeGrafter"/>
</dbReference>
<protein>
    <submittedName>
        <fullName evidence="6">30S ribosomal protein S18</fullName>
    </submittedName>
</protein>
<dbReference type="NCBIfam" id="TIGR00165">
    <property type="entry name" value="S18"/>
    <property type="match status" value="1"/>
</dbReference>
<dbReference type="EMBL" id="JARGYU010000001">
    <property type="protein sequence ID" value="MDZ5761086.1"/>
    <property type="molecule type" value="Genomic_DNA"/>
</dbReference>
<dbReference type="Proteomes" id="UP001289135">
    <property type="component" value="Unassembled WGS sequence"/>
</dbReference>